<dbReference type="InterPro" id="IPR008571">
    <property type="entry name" value="HerA-like"/>
</dbReference>
<dbReference type="RefSeq" id="WP_005259124.1">
    <property type="nucleotide sequence ID" value="NZ_BMDR01000002.1"/>
</dbReference>
<protein>
    <recommendedName>
        <fullName evidence="1">Helicase HerA central domain-containing protein</fullName>
    </recommendedName>
</protein>
<dbReference type="PANTHER" id="PTHR42957:SF1">
    <property type="entry name" value="HELICASE MJ1565-RELATED"/>
    <property type="match status" value="1"/>
</dbReference>
<organism evidence="2 3">
    <name type="scientific">Acinetobacter vivianii</name>
    <dbReference type="NCBI Taxonomy" id="1776742"/>
    <lineage>
        <taxon>Bacteria</taxon>
        <taxon>Pseudomonadati</taxon>
        <taxon>Pseudomonadota</taxon>
        <taxon>Gammaproteobacteria</taxon>
        <taxon>Moraxellales</taxon>
        <taxon>Moraxellaceae</taxon>
        <taxon>Acinetobacter</taxon>
    </lineage>
</organism>
<dbReference type="Proteomes" id="UP000013173">
    <property type="component" value="Unassembled WGS sequence"/>
</dbReference>
<name>N9NIF5_9GAMM</name>
<evidence type="ECO:0000313" key="3">
    <source>
        <dbReference type="Proteomes" id="UP000013173"/>
    </source>
</evidence>
<sequence>MNSSTKEKINAQVIAVFPDKVKIVVEDLENFKVAEESLKVGSYLKIADNENAVLIAVIENFQISVGEGVQNYIIEAFPLGVLRNGKFERGGDSLAIPPKEVVPATIEDIKKIYEDTVNPVESFTFSHLSSNKEVAVPINGNKFFNKHIAIVGSTGSGKSHTLAKIIQKATSEKVVTSEKDDYFPLNNSHVIVFDIHSEYKTAFPNANYIDISNLILPYWMLNSEELEEFFLDTEANDHNQRNIFKEAIIFDRKQKFTGDEHDKQKIHLDSPIPFDINEVLNFAKSKNTEQIDTGEKYASGDKKGQPKLNQGSLYGKLTNFINRLENKINDKRLDFFLGEKSKNIKFEETLQNLLGFIPKKESNITVIDLSGVPFEVLSITVSLISRLIFEYGYIYKKLRCLENPEEKINNDAPILLVYEEAHKYVPNSDLSKYRSSKLSIERIAKEGRKYGVTLLLASQRPSEISETIFAQCNNFIAMRLTNPVDQAYVRKLLPDSLGSLIDKMTSFKQGEALLVGESIILPSIVQIEPCTIAPSSNDIPYWELWKNKWKDIDLSKIKTEWHK</sequence>
<dbReference type="AlphaFoldDB" id="N9NIF5"/>
<evidence type="ECO:0000259" key="1">
    <source>
        <dbReference type="Pfam" id="PF01935"/>
    </source>
</evidence>
<keyword evidence="3" id="KW-1185">Reference proteome</keyword>
<dbReference type="HOGENOM" id="CLU_023842_1_0_6"/>
<dbReference type="InterPro" id="IPR027417">
    <property type="entry name" value="P-loop_NTPase"/>
</dbReference>
<dbReference type="Gene3D" id="3.40.50.300">
    <property type="entry name" value="P-loop containing nucleotide triphosphate hydrolases"/>
    <property type="match status" value="2"/>
</dbReference>
<dbReference type="PANTHER" id="PTHR42957">
    <property type="entry name" value="HELICASE MJ1565-RELATED"/>
    <property type="match status" value="1"/>
</dbReference>
<dbReference type="GeneID" id="303682947"/>
<proteinExistence type="predicted"/>
<feature type="domain" description="Helicase HerA central" evidence="1">
    <location>
        <begin position="126"/>
        <end position="388"/>
    </location>
</feature>
<evidence type="ECO:0000313" key="2">
    <source>
        <dbReference type="EMBL" id="ENX20778.1"/>
    </source>
</evidence>
<dbReference type="SUPFAM" id="SSF52540">
    <property type="entry name" value="P-loop containing nucleoside triphosphate hydrolases"/>
    <property type="match status" value="1"/>
</dbReference>
<comment type="caution">
    <text evidence="2">The sequence shown here is derived from an EMBL/GenBank/DDBJ whole genome shotgun (WGS) entry which is preliminary data.</text>
</comment>
<dbReference type="InterPro" id="IPR002789">
    <property type="entry name" value="HerA_central"/>
</dbReference>
<dbReference type="EMBL" id="APRW01000012">
    <property type="protein sequence ID" value="ENX20778.1"/>
    <property type="molecule type" value="Genomic_DNA"/>
</dbReference>
<reference evidence="2 3" key="1">
    <citation type="submission" date="2013-02" db="EMBL/GenBank/DDBJ databases">
        <title>The Genome Sequence of Acinetobacter sp. NIPH 2168.</title>
        <authorList>
            <consortium name="The Broad Institute Genome Sequencing Platform"/>
            <consortium name="The Broad Institute Genome Sequencing Center for Infectious Disease"/>
            <person name="Cerqueira G."/>
            <person name="Feldgarden M."/>
            <person name="Courvalin P."/>
            <person name="Perichon B."/>
            <person name="Grillot-Courvalin C."/>
            <person name="Clermont D."/>
            <person name="Rocha E."/>
            <person name="Yoon E.-J."/>
            <person name="Nemec A."/>
            <person name="Walker B."/>
            <person name="Young S.K."/>
            <person name="Zeng Q."/>
            <person name="Gargeya S."/>
            <person name="Fitzgerald M."/>
            <person name="Haas B."/>
            <person name="Abouelleil A."/>
            <person name="Alvarado L."/>
            <person name="Arachchi H.M."/>
            <person name="Berlin A.M."/>
            <person name="Chapman S.B."/>
            <person name="Dewar J."/>
            <person name="Goldberg J."/>
            <person name="Griggs A."/>
            <person name="Gujja S."/>
            <person name="Hansen M."/>
            <person name="Howarth C."/>
            <person name="Imamovic A."/>
            <person name="Larimer J."/>
            <person name="McCowan C."/>
            <person name="Murphy C."/>
            <person name="Neiman D."/>
            <person name="Pearson M."/>
            <person name="Priest M."/>
            <person name="Roberts A."/>
            <person name="Saif S."/>
            <person name="Shea T."/>
            <person name="Sisk P."/>
            <person name="Sykes S."/>
            <person name="Wortman J."/>
            <person name="Nusbaum C."/>
            <person name="Birren B."/>
        </authorList>
    </citation>
    <scope>NUCLEOTIDE SEQUENCE [LARGE SCALE GENOMIC DNA]</scope>
    <source>
        <strain evidence="2 3">NIPH 2168</strain>
    </source>
</reference>
<dbReference type="PATRIC" id="fig|1217706.3.peg.2730"/>
<dbReference type="OrthoDB" id="9806951at2"/>
<accession>N9NIF5</accession>
<gene>
    <name evidence="2" type="ORF">F892_02805</name>
</gene>
<dbReference type="Pfam" id="PF01935">
    <property type="entry name" value="DUF87"/>
    <property type="match status" value="1"/>
</dbReference>